<dbReference type="WBParaSite" id="MhA1_Contig417.frz3.gene30">
    <property type="protein sequence ID" value="MhA1_Contig417.frz3.gene30"/>
    <property type="gene ID" value="MhA1_Contig417.frz3.gene30"/>
</dbReference>
<keyword evidence="2" id="KW-1133">Transmembrane helix</keyword>
<keyword evidence="2" id="KW-0812">Transmembrane</keyword>
<dbReference type="AlphaFoldDB" id="A0A1I8BR37"/>
<dbReference type="Proteomes" id="UP000095281">
    <property type="component" value="Unplaced"/>
</dbReference>
<feature type="transmembrane region" description="Helical" evidence="2">
    <location>
        <begin position="182"/>
        <end position="202"/>
    </location>
</feature>
<proteinExistence type="predicted"/>
<feature type="region of interest" description="Disordered" evidence="1">
    <location>
        <begin position="257"/>
        <end position="278"/>
    </location>
</feature>
<sequence length="278" mass="32179">MLKKVHIITVNASPTFNRKIQTFPTLSPPQKLSAETLLPNFKINNSDIHPTNQQPKTEIKTQMSQPPTRLIVIGGRNNNRPQRIVRTTPPLKFDRAFLEERGNQLKLLQIICGLFALILTIQCWPNRWAPFCVGYLWDFWQLFNAVCVHGFFLAGTTFFAIGHLFSVPDAFYYYNFNLLEKFYTALATGMHLLGTFFAIYNLTRATFLLLWFFPVGATIAAFIVYLADFLIRFREEQYIQRGTTIQRGTMFVVANNNNRQRNNTEQKNRSQPISTQLQ</sequence>
<reference evidence="4" key="1">
    <citation type="submission" date="2016-11" db="UniProtKB">
        <authorList>
            <consortium name="WormBaseParasite"/>
        </authorList>
    </citation>
    <scope>IDENTIFICATION</scope>
</reference>
<feature type="transmembrane region" description="Helical" evidence="2">
    <location>
        <begin position="208"/>
        <end position="231"/>
    </location>
</feature>
<feature type="transmembrane region" description="Helical" evidence="2">
    <location>
        <begin position="139"/>
        <end position="161"/>
    </location>
</feature>
<name>A0A1I8BR37_MELHA</name>
<evidence type="ECO:0000256" key="2">
    <source>
        <dbReference type="SAM" id="Phobius"/>
    </source>
</evidence>
<evidence type="ECO:0000256" key="1">
    <source>
        <dbReference type="SAM" id="MobiDB-lite"/>
    </source>
</evidence>
<evidence type="ECO:0000313" key="4">
    <source>
        <dbReference type="WBParaSite" id="MhA1_Contig417.frz3.gene30"/>
    </source>
</evidence>
<keyword evidence="2" id="KW-0472">Membrane</keyword>
<accession>A0A1I8BR37</accession>
<evidence type="ECO:0000313" key="3">
    <source>
        <dbReference type="Proteomes" id="UP000095281"/>
    </source>
</evidence>
<protein>
    <submittedName>
        <fullName evidence="4">MARVEL domain-containing protein</fullName>
    </submittedName>
</protein>
<keyword evidence="3" id="KW-1185">Reference proteome</keyword>
<organism evidence="3 4">
    <name type="scientific">Meloidogyne hapla</name>
    <name type="common">Root-knot nematode worm</name>
    <dbReference type="NCBI Taxonomy" id="6305"/>
    <lineage>
        <taxon>Eukaryota</taxon>
        <taxon>Metazoa</taxon>
        <taxon>Ecdysozoa</taxon>
        <taxon>Nematoda</taxon>
        <taxon>Chromadorea</taxon>
        <taxon>Rhabditida</taxon>
        <taxon>Tylenchina</taxon>
        <taxon>Tylenchomorpha</taxon>
        <taxon>Tylenchoidea</taxon>
        <taxon>Meloidogynidae</taxon>
        <taxon>Meloidogyninae</taxon>
        <taxon>Meloidogyne</taxon>
    </lineage>
</organism>